<dbReference type="Gene3D" id="3.10.20.310">
    <property type="entry name" value="membrane protein fhac"/>
    <property type="match status" value="1"/>
</dbReference>
<comment type="function">
    <text evidence="9">Essential cell division protein. May link together the upstream cell division proteins, which are predominantly cytoplasmic, with the downstream cell division proteins, which are predominantly periplasmic. May control correct divisome assembly.</text>
</comment>
<dbReference type="Gene3D" id="3.40.50.11690">
    <property type="entry name" value="Cell division protein FtsQ/DivIB"/>
    <property type="match status" value="1"/>
</dbReference>
<organism evidence="11 12">
    <name type="scientific">Actinobacillus porcitonsillarum</name>
    <dbReference type="NCBI Taxonomy" id="189834"/>
    <lineage>
        <taxon>Bacteria</taxon>
        <taxon>Pseudomonadati</taxon>
        <taxon>Pseudomonadota</taxon>
        <taxon>Gammaproteobacteria</taxon>
        <taxon>Pasteurellales</taxon>
        <taxon>Pasteurellaceae</taxon>
        <taxon>Actinobacillus</taxon>
    </lineage>
</organism>
<name>A0A2U8FK80_9PAST</name>
<dbReference type="EMBL" id="CP029206">
    <property type="protein sequence ID" value="AWI50764.1"/>
    <property type="molecule type" value="Genomic_DNA"/>
</dbReference>
<dbReference type="InterPro" id="IPR005548">
    <property type="entry name" value="Cell_div_FtsQ/DivIB_C"/>
</dbReference>
<evidence type="ECO:0000256" key="8">
    <source>
        <dbReference type="ARBA" id="ARBA00023306"/>
    </source>
</evidence>
<keyword evidence="8 9" id="KW-0131">Cell cycle</keyword>
<evidence type="ECO:0000256" key="2">
    <source>
        <dbReference type="ARBA" id="ARBA00022475"/>
    </source>
</evidence>
<evidence type="ECO:0000256" key="5">
    <source>
        <dbReference type="ARBA" id="ARBA00022692"/>
    </source>
</evidence>
<evidence type="ECO:0000256" key="9">
    <source>
        <dbReference type="HAMAP-Rule" id="MF_00911"/>
    </source>
</evidence>
<reference evidence="12" key="1">
    <citation type="submission" date="2018-05" db="EMBL/GenBank/DDBJ databases">
        <title>Complete genome sequence of Actinobacillus porcitonsillarum reference strain 9953L55 (CCUG 46996).</title>
        <authorList>
            <person name="Dona V."/>
            <person name="Perreten V."/>
        </authorList>
    </citation>
    <scope>NUCLEOTIDE SEQUENCE [LARGE SCALE GENOMIC DNA]</scope>
    <source>
        <strain evidence="12">9953L55</strain>
    </source>
</reference>
<keyword evidence="6 9" id="KW-1133">Transmembrane helix</keyword>
<accession>A0A2U8FK80</accession>
<dbReference type="GO" id="GO:0032153">
    <property type="term" value="C:cell division site"/>
    <property type="evidence" value="ECO:0007669"/>
    <property type="project" value="UniProtKB-UniRule"/>
</dbReference>
<gene>
    <name evidence="9" type="primary">ftsQ</name>
    <name evidence="11" type="ORF">DDU33_04345</name>
</gene>
<dbReference type="InterPro" id="IPR026579">
    <property type="entry name" value="FtsQ"/>
</dbReference>
<dbReference type="AlphaFoldDB" id="A0A2U8FK80"/>
<comment type="similarity">
    <text evidence="9">Belongs to the FtsQ/DivIB family. FtsQ subfamily.</text>
</comment>
<evidence type="ECO:0000256" key="4">
    <source>
        <dbReference type="ARBA" id="ARBA00022618"/>
    </source>
</evidence>
<dbReference type="PANTHER" id="PTHR35851">
    <property type="entry name" value="CELL DIVISION PROTEIN FTSQ"/>
    <property type="match status" value="1"/>
</dbReference>
<dbReference type="HAMAP" id="MF_00911">
    <property type="entry name" value="FtsQ_subfam"/>
    <property type="match status" value="1"/>
</dbReference>
<dbReference type="Pfam" id="PF03799">
    <property type="entry name" value="FtsQ_DivIB_C"/>
    <property type="match status" value="1"/>
</dbReference>
<feature type="domain" description="POTRA" evidence="10">
    <location>
        <begin position="63"/>
        <end position="133"/>
    </location>
</feature>
<dbReference type="GO" id="GO:0005886">
    <property type="term" value="C:plasma membrane"/>
    <property type="evidence" value="ECO:0007669"/>
    <property type="project" value="UniProtKB-SubCell"/>
</dbReference>
<dbReference type="PROSITE" id="PS51779">
    <property type="entry name" value="POTRA"/>
    <property type="match status" value="1"/>
</dbReference>
<dbReference type="Proteomes" id="UP000244920">
    <property type="component" value="Chromosome"/>
</dbReference>
<evidence type="ECO:0000313" key="12">
    <source>
        <dbReference type="Proteomes" id="UP000244920"/>
    </source>
</evidence>
<evidence type="ECO:0000313" key="11">
    <source>
        <dbReference type="EMBL" id="AWI50764.1"/>
    </source>
</evidence>
<evidence type="ECO:0000259" key="10">
    <source>
        <dbReference type="PROSITE" id="PS51779"/>
    </source>
</evidence>
<keyword evidence="12" id="KW-1185">Reference proteome</keyword>
<evidence type="ECO:0000256" key="3">
    <source>
        <dbReference type="ARBA" id="ARBA00022519"/>
    </source>
</evidence>
<comment type="subcellular location">
    <subcellularLocation>
        <location evidence="9">Cell inner membrane</location>
        <topology evidence="9">Single-pass type II membrane protein</topology>
    </subcellularLocation>
    <subcellularLocation>
        <location evidence="1">Membrane</location>
    </subcellularLocation>
    <text evidence="9">Localizes to the division septum.</text>
</comment>
<dbReference type="GO" id="GO:0043093">
    <property type="term" value="P:FtsZ-dependent cytokinesis"/>
    <property type="evidence" value="ECO:0007669"/>
    <property type="project" value="UniProtKB-UniRule"/>
</dbReference>
<proteinExistence type="inferred from homology"/>
<dbReference type="Pfam" id="PF08478">
    <property type="entry name" value="POTRA_1"/>
    <property type="match status" value="1"/>
</dbReference>
<feature type="transmembrane region" description="Helical" evidence="9">
    <location>
        <begin position="30"/>
        <end position="50"/>
    </location>
</feature>
<keyword evidence="3 9" id="KW-0997">Cell inner membrane</keyword>
<keyword evidence="4 9" id="KW-0132">Cell division</keyword>
<evidence type="ECO:0000256" key="1">
    <source>
        <dbReference type="ARBA" id="ARBA00004370"/>
    </source>
</evidence>
<keyword evidence="7 9" id="KW-0472">Membrane</keyword>
<keyword evidence="5 9" id="KW-0812">Transmembrane</keyword>
<dbReference type="InterPro" id="IPR045335">
    <property type="entry name" value="FtsQ_C_sf"/>
</dbReference>
<evidence type="ECO:0000256" key="7">
    <source>
        <dbReference type="ARBA" id="ARBA00023136"/>
    </source>
</evidence>
<dbReference type="PANTHER" id="PTHR35851:SF1">
    <property type="entry name" value="CELL DIVISION PROTEIN FTSQ"/>
    <property type="match status" value="1"/>
</dbReference>
<dbReference type="InterPro" id="IPR034746">
    <property type="entry name" value="POTRA"/>
</dbReference>
<keyword evidence="2 9" id="KW-1003">Cell membrane</keyword>
<evidence type="ECO:0000256" key="6">
    <source>
        <dbReference type="ARBA" id="ARBA00022989"/>
    </source>
</evidence>
<protein>
    <recommendedName>
        <fullName evidence="9">Cell division protein FtsQ</fullName>
    </recommendedName>
</protein>
<sequence length="265" mass="30464">MVAVIRKKKSSNFGPFKAIQGKISFLPKTWFGYIKPLIVLLCFLVAFLVYSNWHSLLESLDKTPIRSYALTHKTQFTTNSDIRETLSKNPTLKGYFSQDIQEVKNKLLEMPWVRDVVVRKFYPDRLGITILEHRPVAIWNNVKYLSEQGVVFSLPADRFDRTGLPLMYGPDTESKVVLEAWGKIQAELKARQLELKSVAIDNRGSWSITLSNNVELKLGRGEWTSKIDRFMLIFPEIDIPEGQRLAYVDLRYEHGAAVGFLPLQK</sequence>
<dbReference type="InterPro" id="IPR013685">
    <property type="entry name" value="POTRA_FtsQ_type"/>
</dbReference>
<dbReference type="RefSeq" id="WP_108923374.1">
    <property type="nucleotide sequence ID" value="NZ_CP029206.1"/>
</dbReference>
<comment type="subunit">
    <text evidence="9">Part of a complex composed of FtsB, FtsL and FtsQ.</text>
</comment>
<dbReference type="GO" id="GO:0090529">
    <property type="term" value="P:cell septum assembly"/>
    <property type="evidence" value="ECO:0007669"/>
    <property type="project" value="InterPro"/>
</dbReference>
<dbReference type="KEGG" id="apor:DDU33_04345"/>